<organism evidence="1 2">
    <name type="scientific">Lachancea quebecensis</name>
    <dbReference type="NCBI Taxonomy" id="1654605"/>
    <lineage>
        <taxon>Eukaryota</taxon>
        <taxon>Fungi</taxon>
        <taxon>Dikarya</taxon>
        <taxon>Ascomycota</taxon>
        <taxon>Saccharomycotina</taxon>
        <taxon>Saccharomycetes</taxon>
        <taxon>Saccharomycetales</taxon>
        <taxon>Saccharomycetaceae</taxon>
        <taxon>Lachancea</taxon>
    </lineage>
</organism>
<gene>
    <name evidence="1" type="ORF">LAQU0_S06e03466g</name>
</gene>
<dbReference type="AlphaFoldDB" id="A0A0P1KSH3"/>
<accession>A0A0P1KSH3</accession>
<protein>
    <submittedName>
        <fullName evidence="1">LAQU0S06e03466g1_1</fullName>
    </submittedName>
</protein>
<keyword evidence="2" id="KW-1185">Reference proteome</keyword>
<evidence type="ECO:0000313" key="1">
    <source>
        <dbReference type="EMBL" id="CUS22676.1"/>
    </source>
</evidence>
<evidence type="ECO:0000313" key="2">
    <source>
        <dbReference type="Proteomes" id="UP000236544"/>
    </source>
</evidence>
<reference evidence="2" key="1">
    <citation type="submission" date="2015-10" db="EMBL/GenBank/DDBJ databases">
        <authorList>
            <person name="Devillers H."/>
        </authorList>
    </citation>
    <scope>NUCLEOTIDE SEQUENCE [LARGE SCALE GENOMIC DNA]</scope>
</reference>
<name>A0A0P1KSH3_9SACH</name>
<sequence length="170" mass="19427">MQVCVCACVRVCVRRWRRLGSRWDIERRTRLFSARVQREERGGEHATRFPRDRRSESPRTTPAHVTLLSRVYSVRHVTRSRVYSVRHVTRSRGIGRHSPAARFLLPYARASVFFFFPLLSPPGLLRPLLLFGFGFSTKHMHHRPAAAITRPGFIAANAAAAIAPLDQNLS</sequence>
<proteinExistence type="predicted"/>
<dbReference type="Proteomes" id="UP000236544">
    <property type="component" value="Unassembled WGS sequence"/>
</dbReference>
<dbReference type="EMBL" id="LN890530">
    <property type="protein sequence ID" value="CUS22676.1"/>
    <property type="molecule type" value="Genomic_DNA"/>
</dbReference>